<reference evidence="1" key="1">
    <citation type="submission" date="2020-11" db="EMBL/GenBank/DDBJ databases">
        <authorList>
            <person name="Whitehead M."/>
        </authorList>
    </citation>
    <scope>NUCLEOTIDE SEQUENCE</scope>
    <source>
        <strain evidence="1">EGII</strain>
    </source>
</reference>
<evidence type="ECO:0000313" key="1">
    <source>
        <dbReference type="EMBL" id="CAD7001122.1"/>
    </source>
</evidence>
<evidence type="ECO:0000313" key="2">
    <source>
        <dbReference type="Proteomes" id="UP000606786"/>
    </source>
</evidence>
<sequence>MSEDILHRIKTTNQNLNIEFSAAIYDEALIIIEYCQHPIAQRINSDAQREQQFDRNSWLVVLLITNSCLSLSNE</sequence>
<accession>A0A811UPM3</accession>
<proteinExistence type="predicted"/>
<feature type="non-terminal residue" evidence="1">
    <location>
        <position position="74"/>
    </location>
</feature>
<organism evidence="1 2">
    <name type="scientific">Ceratitis capitata</name>
    <name type="common">Mediterranean fruit fly</name>
    <name type="synonym">Tephritis capitata</name>
    <dbReference type="NCBI Taxonomy" id="7213"/>
    <lineage>
        <taxon>Eukaryota</taxon>
        <taxon>Metazoa</taxon>
        <taxon>Ecdysozoa</taxon>
        <taxon>Arthropoda</taxon>
        <taxon>Hexapoda</taxon>
        <taxon>Insecta</taxon>
        <taxon>Pterygota</taxon>
        <taxon>Neoptera</taxon>
        <taxon>Endopterygota</taxon>
        <taxon>Diptera</taxon>
        <taxon>Brachycera</taxon>
        <taxon>Muscomorpha</taxon>
        <taxon>Tephritoidea</taxon>
        <taxon>Tephritidae</taxon>
        <taxon>Ceratitis</taxon>
        <taxon>Ceratitis</taxon>
    </lineage>
</organism>
<gene>
    <name evidence="1" type="ORF">CCAP1982_LOCUS9594</name>
</gene>
<name>A0A811UPM3_CERCA</name>
<dbReference type="EMBL" id="CAJHJT010000023">
    <property type="protein sequence ID" value="CAD7001122.1"/>
    <property type="molecule type" value="Genomic_DNA"/>
</dbReference>
<comment type="caution">
    <text evidence="1">The sequence shown here is derived from an EMBL/GenBank/DDBJ whole genome shotgun (WGS) entry which is preliminary data.</text>
</comment>
<protein>
    <submittedName>
        <fullName evidence="1">(Mediterranean fruit fly) hypothetical protein</fullName>
    </submittedName>
</protein>
<dbReference type="Proteomes" id="UP000606786">
    <property type="component" value="Unassembled WGS sequence"/>
</dbReference>
<dbReference type="AlphaFoldDB" id="A0A811UPM3"/>
<keyword evidence="2" id="KW-1185">Reference proteome</keyword>